<dbReference type="Pfam" id="PF00990">
    <property type="entry name" value="GGDEF"/>
    <property type="match status" value="1"/>
</dbReference>
<feature type="transmembrane region" description="Helical" evidence="1">
    <location>
        <begin position="286"/>
        <end position="307"/>
    </location>
</feature>
<dbReference type="Proteomes" id="UP000307217">
    <property type="component" value="Unassembled WGS sequence"/>
</dbReference>
<feature type="chain" id="PRO_5024397142" evidence="2">
    <location>
        <begin position="27"/>
        <end position="825"/>
    </location>
</feature>
<sequence length="825" mass="92646">MWGCDKALKVLYALLMMVVVCSSANASQVFNDLSNEMTINEIINGHGQFENIEQDGAVASKAVSTWVKFNIPAEPKAIRESFFTIYKPVETALDMYVVELGQIIAAVNLPTDNAVLPRLQSIYPHIKYKTSAFPQQVYVRFQAPFNARINYQVQSIHDFAEHSQSRLFWYGLELGLLYFVAFFILSVAVFSGRHYLLYLGTYLLLLALQCSANNGSIYYYLPKKAAQWFTHHCSMLLVAGLAACLLFHFTFFKINKNAKQLTYPTLILAGLLIFMGLLSIGIGSPIAVQVQALSVLTTIGLGIAMYAQLGKEHATEARVLLFAWLPMFVLAFTWVSMQLGIFVNSALVNMSQIAVISHVSLLGLVIYLRDKQQRDAFVFYTNHDKDTGLPNRLALNQQLIKLVSSHQHHTLLLFKPLVLNSIRLNYGMDYADRHLNSLFEKLNLQLDTYGNSTISTKHSDKHTDIYRLDDSVFAVILVGKLSLSQVEQYVCLLSSVFEEGVELKGHQLVDKIEIGVAHSPVHAKSAEKLIQRAMLALATKCSSSERWQLFDVANSMVSERRLKVTSALKTALDKGEFSLYMQPQVNLSTGKVHGAEGLLRWEHPELGQVPPDEFIPIAESSGMIYSVTEWVIEQGLHYQKQIVELYPNHILSLNISGKDLAKRELTVQLITLINEFNLNPRQIILEITESVTIGKEANLKEVVDDYRRIGIKVAIDDFGTGYSSLAYLSQLGFDELKIDKQFVMDIESSRTNQTICKATCDMAHSLGSKVVAEGIESLASYTRLQGFGCDFGQGYFISRPLGFDEYLVWLNKATRADDVKHHLIR</sequence>
<evidence type="ECO:0000313" key="4">
    <source>
        <dbReference type="EMBL" id="TMO68000.1"/>
    </source>
</evidence>
<dbReference type="CDD" id="cd01948">
    <property type="entry name" value="EAL"/>
    <property type="match status" value="1"/>
</dbReference>
<accession>A0A5S3V9D7</accession>
<dbReference type="AlphaFoldDB" id="A0A5S3V9D7"/>
<dbReference type="SUPFAM" id="SSF55073">
    <property type="entry name" value="Nucleotide cyclase"/>
    <property type="match status" value="1"/>
</dbReference>
<organism evidence="4 7">
    <name type="scientific">Pseudoalteromonas aurantia</name>
    <dbReference type="NCBI Taxonomy" id="43654"/>
    <lineage>
        <taxon>Bacteria</taxon>
        <taxon>Pseudomonadati</taxon>
        <taxon>Pseudomonadota</taxon>
        <taxon>Gammaproteobacteria</taxon>
        <taxon>Alteromonadales</taxon>
        <taxon>Pseudoalteromonadaceae</taxon>
        <taxon>Pseudoalteromonas</taxon>
    </lineage>
</organism>
<dbReference type="EMBL" id="PNBX01000047">
    <property type="protein sequence ID" value="TMO68000.1"/>
    <property type="molecule type" value="Genomic_DNA"/>
</dbReference>
<gene>
    <name evidence="4" type="ORF">CWC19_11815</name>
    <name evidence="5" type="ORF">CWC20_11905</name>
</gene>
<dbReference type="OrthoDB" id="6279314at2"/>
<dbReference type="SUPFAM" id="SSF141868">
    <property type="entry name" value="EAL domain-like"/>
    <property type="match status" value="1"/>
</dbReference>
<evidence type="ECO:0000313" key="5">
    <source>
        <dbReference type="EMBL" id="TMO73929.1"/>
    </source>
</evidence>
<dbReference type="PANTHER" id="PTHR33121">
    <property type="entry name" value="CYCLIC DI-GMP PHOSPHODIESTERASE PDEF"/>
    <property type="match status" value="1"/>
</dbReference>
<feature type="transmembrane region" description="Helical" evidence="1">
    <location>
        <begin position="227"/>
        <end position="249"/>
    </location>
</feature>
<feature type="signal peptide" evidence="2">
    <location>
        <begin position="1"/>
        <end position="26"/>
    </location>
</feature>
<feature type="domain" description="EAL" evidence="3">
    <location>
        <begin position="561"/>
        <end position="814"/>
    </location>
</feature>
<dbReference type="InterPro" id="IPR001633">
    <property type="entry name" value="EAL_dom"/>
</dbReference>
<dbReference type="PROSITE" id="PS50883">
    <property type="entry name" value="EAL"/>
    <property type="match status" value="1"/>
</dbReference>
<dbReference type="Pfam" id="PF07695">
    <property type="entry name" value="7TMR-DISM_7TM"/>
    <property type="match status" value="1"/>
</dbReference>
<evidence type="ECO:0000256" key="1">
    <source>
        <dbReference type="SAM" id="Phobius"/>
    </source>
</evidence>
<reference evidence="6 7" key="2">
    <citation type="submission" date="2019-06" db="EMBL/GenBank/DDBJ databases">
        <title>Co-occurence of chitin degradation, pigmentation and bioactivity in marine Pseudoalteromonas.</title>
        <authorList>
            <person name="Sonnenschein E.C."/>
            <person name="Bech P.K."/>
        </authorList>
    </citation>
    <scope>NUCLEOTIDE SEQUENCE [LARGE SCALE GENOMIC DNA]</scope>
    <source>
        <strain evidence="7">S3790</strain>
        <strain evidence="5 6">S3895</strain>
    </source>
</reference>
<keyword evidence="1" id="KW-0472">Membrane</keyword>
<dbReference type="EMBL" id="PNBW01000052">
    <property type="protein sequence ID" value="TMO73929.1"/>
    <property type="molecule type" value="Genomic_DNA"/>
</dbReference>
<evidence type="ECO:0000313" key="7">
    <source>
        <dbReference type="Proteomes" id="UP000307217"/>
    </source>
</evidence>
<feature type="transmembrane region" description="Helical" evidence="1">
    <location>
        <begin position="167"/>
        <end position="190"/>
    </location>
</feature>
<keyword evidence="1" id="KW-1133">Transmembrane helix</keyword>
<keyword evidence="1" id="KW-0812">Transmembrane</keyword>
<name>A0A5S3V9D7_9GAMM</name>
<reference evidence="6 7" key="1">
    <citation type="submission" date="2018-01" db="EMBL/GenBank/DDBJ databases">
        <authorList>
            <person name="Paulsen S."/>
            <person name="Gram L.K."/>
        </authorList>
    </citation>
    <scope>NUCLEOTIDE SEQUENCE [LARGE SCALE GENOMIC DNA]</scope>
    <source>
        <strain evidence="4 7">S3790</strain>
        <strain evidence="5 6">S3895</strain>
    </source>
</reference>
<dbReference type="GO" id="GO:0071111">
    <property type="term" value="F:cyclic-guanylate-specific phosphodiesterase activity"/>
    <property type="evidence" value="ECO:0007669"/>
    <property type="project" value="InterPro"/>
</dbReference>
<protein>
    <submittedName>
        <fullName evidence="4">Diguanylate cyclase</fullName>
    </submittedName>
</protein>
<feature type="transmembrane region" description="Helical" evidence="1">
    <location>
        <begin position="319"/>
        <end position="341"/>
    </location>
</feature>
<dbReference type="InterPro" id="IPR000160">
    <property type="entry name" value="GGDEF_dom"/>
</dbReference>
<keyword evidence="6" id="KW-1185">Reference proteome</keyword>
<evidence type="ECO:0000259" key="3">
    <source>
        <dbReference type="PROSITE" id="PS50883"/>
    </source>
</evidence>
<feature type="transmembrane region" description="Helical" evidence="1">
    <location>
        <begin position="202"/>
        <end position="221"/>
    </location>
</feature>
<reference evidence="4" key="3">
    <citation type="submission" date="2019-09" db="EMBL/GenBank/DDBJ databases">
        <title>Co-occurence of chitin degradation, pigmentation and bioactivity in marine Pseudoalteromonas.</title>
        <authorList>
            <person name="Sonnenschein E.C."/>
            <person name="Bech P.K."/>
        </authorList>
    </citation>
    <scope>NUCLEOTIDE SEQUENCE</scope>
    <source>
        <strain evidence="4">S3790</strain>
    </source>
</reference>
<dbReference type="SMART" id="SM00267">
    <property type="entry name" value="GGDEF"/>
    <property type="match status" value="1"/>
</dbReference>
<proteinExistence type="predicted"/>
<dbReference type="Proteomes" id="UP000307164">
    <property type="component" value="Unassembled WGS sequence"/>
</dbReference>
<dbReference type="Gene3D" id="3.20.20.450">
    <property type="entry name" value="EAL domain"/>
    <property type="match status" value="1"/>
</dbReference>
<dbReference type="PANTHER" id="PTHR33121:SF70">
    <property type="entry name" value="SIGNALING PROTEIN YKOW"/>
    <property type="match status" value="1"/>
</dbReference>
<evidence type="ECO:0000256" key="2">
    <source>
        <dbReference type="SAM" id="SignalP"/>
    </source>
</evidence>
<dbReference type="Pfam" id="PF00563">
    <property type="entry name" value="EAL"/>
    <property type="match status" value="1"/>
</dbReference>
<evidence type="ECO:0000313" key="6">
    <source>
        <dbReference type="Proteomes" id="UP000307164"/>
    </source>
</evidence>
<dbReference type="InterPro" id="IPR050706">
    <property type="entry name" value="Cyclic-di-GMP_PDE-like"/>
</dbReference>
<dbReference type="InterPro" id="IPR029787">
    <property type="entry name" value="Nucleotide_cyclase"/>
</dbReference>
<dbReference type="SMART" id="SM00052">
    <property type="entry name" value="EAL"/>
    <property type="match status" value="1"/>
</dbReference>
<comment type="caution">
    <text evidence="4">The sequence shown here is derived from an EMBL/GenBank/DDBJ whole genome shotgun (WGS) entry which is preliminary data.</text>
</comment>
<keyword evidence="2" id="KW-0732">Signal</keyword>
<feature type="transmembrane region" description="Helical" evidence="1">
    <location>
        <begin position="347"/>
        <end position="368"/>
    </location>
</feature>
<dbReference type="InterPro" id="IPR035919">
    <property type="entry name" value="EAL_sf"/>
</dbReference>
<dbReference type="InterPro" id="IPR011623">
    <property type="entry name" value="7TMR_DISM_rcpt_extracell_dom1"/>
</dbReference>
<dbReference type="InterPro" id="IPR043128">
    <property type="entry name" value="Rev_trsase/Diguanyl_cyclase"/>
</dbReference>
<feature type="transmembrane region" description="Helical" evidence="1">
    <location>
        <begin position="261"/>
        <end position="280"/>
    </location>
</feature>
<dbReference type="RefSeq" id="WP_138592060.1">
    <property type="nucleotide sequence ID" value="NZ_PNBW01000052.1"/>
</dbReference>
<dbReference type="Gene3D" id="3.30.70.270">
    <property type="match status" value="1"/>
</dbReference>